<evidence type="ECO:0000313" key="1">
    <source>
        <dbReference type="EMBL" id="MCD9560802.1"/>
    </source>
</evidence>
<name>A0ABS8URT1_DATST</name>
<organism evidence="1 2">
    <name type="scientific">Datura stramonium</name>
    <name type="common">Jimsonweed</name>
    <name type="synonym">Common thornapple</name>
    <dbReference type="NCBI Taxonomy" id="4076"/>
    <lineage>
        <taxon>Eukaryota</taxon>
        <taxon>Viridiplantae</taxon>
        <taxon>Streptophyta</taxon>
        <taxon>Embryophyta</taxon>
        <taxon>Tracheophyta</taxon>
        <taxon>Spermatophyta</taxon>
        <taxon>Magnoliopsida</taxon>
        <taxon>eudicotyledons</taxon>
        <taxon>Gunneridae</taxon>
        <taxon>Pentapetalae</taxon>
        <taxon>asterids</taxon>
        <taxon>lamiids</taxon>
        <taxon>Solanales</taxon>
        <taxon>Solanaceae</taxon>
        <taxon>Solanoideae</taxon>
        <taxon>Datureae</taxon>
        <taxon>Datura</taxon>
    </lineage>
</organism>
<protein>
    <submittedName>
        <fullName evidence="1">Uncharacterized protein</fullName>
    </submittedName>
</protein>
<gene>
    <name evidence="1" type="ORF">HAX54_019603</name>
</gene>
<proteinExistence type="predicted"/>
<reference evidence="1 2" key="1">
    <citation type="journal article" date="2021" name="BMC Genomics">
        <title>Datura genome reveals duplications of psychoactive alkaloid biosynthetic genes and high mutation rate following tissue culture.</title>
        <authorList>
            <person name="Rajewski A."/>
            <person name="Carter-House D."/>
            <person name="Stajich J."/>
            <person name="Litt A."/>
        </authorList>
    </citation>
    <scope>NUCLEOTIDE SEQUENCE [LARGE SCALE GENOMIC DNA]</scope>
    <source>
        <strain evidence="1">AR-01</strain>
    </source>
</reference>
<comment type="caution">
    <text evidence="1">The sequence shown here is derived from an EMBL/GenBank/DDBJ whole genome shotgun (WGS) entry which is preliminary data.</text>
</comment>
<dbReference type="EMBL" id="JACEIK010002381">
    <property type="protein sequence ID" value="MCD9560802.1"/>
    <property type="molecule type" value="Genomic_DNA"/>
</dbReference>
<keyword evidence="2" id="KW-1185">Reference proteome</keyword>
<dbReference type="Proteomes" id="UP000823775">
    <property type="component" value="Unassembled WGS sequence"/>
</dbReference>
<feature type="non-terminal residue" evidence="1">
    <location>
        <position position="1"/>
    </location>
</feature>
<sequence>SEEKQNPVPRVSWAEGSFCGEISPSHVVIRVETCLERFGESKPSRDFHGSGSTDSHP</sequence>
<feature type="non-terminal residue" evidence="1">
    <location>
        <position position="57"/>
    </location>
</feature>
<accession>A0ABS8URT1</accession>
<evidence type="ECO:0000313" key="2">
    <source>
        <dbReference type="Proteomes" id="UP000823775"/>
    </source>
</evidence>